<accession>A0ABN0AH39</accession>
<evidence type="ECO:0000313" key="3">
    <source>
        <dbReference type="Proteomes" id="UP000006015"/>
    </source>
</evidence>
<proteinExistence type="predicted"/>
<keyword evidence="3" id="KW-1185">Reference proteome</keyword>
<gene>
    <name evidence="2" type="ORF">HMPREF0281_00538</name>
</gene>
<reference evidence="2 3" key="1">
    <citation type="submission" date="2010-04" db="EMBL/GenBank/DDBJ databases">
        <authorList>
            <person name="Weinstock G."/>
            <person name="Sodergren E."/>
            <person name="Clifton S."/>
            <person name="Fulton L."/>
            <person name="Fulton B."/>
            <person name="Courtney L."/>
            <person name="Fronick C."/>
            <person name="Harrison M."/>
            <person name="Strong C."/>
            <person name="Farmer C."/>
            <person name="Delahaunty K."/>
            <person name="Markovic C."/>
            <person name="Hall O."/>
            <person name="Minx P."/>
            <person name="Tomlinson C."/>
            <person name="Mitreva M."/>
            <person name="Hou S."/>
            <person name="Wollam A."/>
            <person name="Pepin K.H."/>
            <person name="Johnson M."/>
            <person name="Bhonagiri V."/>
            <person name="Zhang X."/>
            <person name="Suruliraj S."/>
            <person name="Warren W."/>
            <person name="Chinwalla A."/>
            <person name="Mardis E.R."/>
            <person name="Wilson R.K."/>
        </authorList>
    </citation>
    <scope>NUCLEOTIDE SEQUENCE [LARGE SCALE GENOMIC DNA]</scope>
    <source>
        <strain evidence="2 3">DSM 20306</strain>
    </source>
</reference>
<name>A0ABN0AH39_CORAM</name>
<evidence type="ECO:0000313" key="2">
    <source>
        <dbReference type="EMBL" id="EFG82161.1"/>
    </source>
</evidence>
<dbReference type="EMBL" id="ADNS01000003">
    <property type="protein sequence ID" value="EFG82161.1"/>
    <property type="molecule type" value="Genomic_DNA"/>
</dbReference>
<comment type="caution">
    <text evidence="2">The sequence shown here is derived from an EMBL/GenBank/DDBJ whole genome shotgun (WGS) entry which is preliminary data.</text>
</comment>
<dbReference type="Proteomes" id="UP000006015">
    <property type="component" value="Unassembled WGS sequence"/>
</dbReference>
<protein>
    <submittedName>
        <fullName evidence="2">Uncharacterized protein</fullName>
    </submittedName>
</protein>
<feature type="region of interest" description="Disordered" evidence="1">
    <location>
        <begin position="1"/>
        <end position="22"/>
    </location>
</feature>
<evidence type="ECO:0000256" key="1">
    <source>
        <dbReference type="SAM" id="MobiDB-lite"/>
    </source>
</evidence>
<sequence>MIETGSGHRQALLKRPAVPTRSPISTSAGFSLRYVPCFLTS</sequence>
<organism evidence="2 3">
    <name type="scientific">Corynebacterium ammoniagenes DSM 20306</name>
    <dbReference type="NCBI Taxonomy" id="649754"/>
    <lineage>
        <taxon>Bacteria</taxon>
        <taxon>Bacillati</taxon>
        <taxon>Actinomycetota</taxon>
        <taxon>Actinomycetes</taxon>
        <taxon>Mycobacteriales</taxon>
        <taxon>Corynebacteriaceae</taxon>
        <taxon>Corynebacterium</taxon>
    </lineage>
</organism>